<dbReference type="Proteomes" id="UP000199546">
    <property type="component" value="Unassembled WGS sequence"/>
</dbReference>
<accession>A0A1I7D9H7</accession>
<proteinExistence type="predicted"/>
<organism evidence="2 3">
    <name type="scientific">Geodermatophilus amargosae</name>
    <dbReference type="NCBI Taxonomy" id="1296565"/>
    <lineage>
        <taxon>Bacteria</taxon>
        <taxon>Bacillati</taxon>
        <taxon>Actinomycetota</taxon>
        <taxon>Actinomycetes</taxon>
        <taxon>Geodermatophilales</taxon>
        <taxon>Geodermatophilaceae</taxon>
        <taxon>Geodermatophilus</taxon>
    </lineage>
</organism>
<sequence length="47" mass="5142">MINPSDPGAVALPCPRWCAAGDCQWAPDGEEWTRDHTSWNLPPPTPP</sequence>
<gene>
    <name evidence="2" type="ORF">SAMN05660657_05522</name>
</gene>
<dbReference type="AlphaFoldDB" id="A0A1I7D9H7"/>
<protein>
    <submittedName>
        <fullName evidence="2">Uncharacterized protein</fullName>
    </submittedName>
</protein>
<evidence type="ECO:0000313" key="2">
    <source>
        <dbReference type="EMBL" id="SFU08403.1"/>
    </source>
</evidence>
<keyword evidence="3" id="KW-1185">Reference proteome</keyword>
<name>A0A1I7D9H7_9ACTN</name>
<evidence type="ECO:0000256" key="1">
    <source>
        <dbReference type="SAM" id="MobiDB-lite"/>
    </source>
</evidence>
<feature type="region of interest" description="Disordered" evidence="1">
    <location>
        <begin position="25"/>
        <end position="47"/>
    </location>
</feature>
<evidence type="ECO:0000313" key="3">
    <source>
        <dbReference type="Proteomes" id="UP000199546"/>
    </source>
</evidence>
<dbReference type="EMBL" id="FPBA01000041">
    <property type="protein sequence ID" value="SFU08403.1"/>
    <property type="molecule type" value="Genomic_DNA"/>
</dbReference>
<reference evidence="3" key="1">
    <citation type="submission" date="2016-10" db="EMBL/GenBank/DDBJ databases">
        <authorList>
            <person name="Varghese N."/>
            <person name="Submissions S."/>
        </authorList>
    </citation>
    <scope>NUCLEOTIDE SEQUENCE [LARGE SCALE GENOMIC DNA]</scope>
    <source>
        <strain evidence="3">DSM 46136</strain>
    </source>
</reference>
<dbReference type="STRING" id="1296565.SAMN05660657_05522"/>
<feature type="non-terminal residue" evidence="2">
    <location>
        <position position="47"/>
    </location>
</feature>